<gene>
    <name evidence="1" type="ORF">M0R45_003416</name>
</gene>
<keyword evidence="2" id="KW-1185">Reference proteome</keyword>
<organism evidence="1 2">
    <name type="scientific">Rubus argutus</name>
    <name type="common">Southern blackberry</name>
    <dbReference type="NCBI Taxonomy" id="59490"/>
    <lineage>
        <taxon>Eukaryota</taxon>
        <taxon>Viridiplantae</taxon>
        <taxon>Streptophyta</taxon>
        <taxon>Embryophyta</taxon>
        <taxon>Tracheophyta</taxon>
        <taxon>Spermatophyta</taxon>
        <taxon>Magnoliopsida</taxon>
        <taxon>eudicotyledons</taxon>
        <taxon>Gunneridae</taxon>
        <taxon>Pentapetalae</taxon>
        <taxon>rosids</taxon>
        <taxon>fabids</taxon>
        <taxon>Rosales</taxon>
        <taxon>Rosaceae</taxon>
        <taxon>Rosoideae</taxon>
        <taxon>Rosoideae incertae sedis</taxon>
        <taxon>Rubus</taxon>
    </lineage>
</organism>
<evidence type="ECO:0000313" key="1">
    <source>
        <dbReference type="EMBL" id="KAK9947813.1"/>
    </source>
</evidence>
<dbReference type="Proteomes" id="UP001457282">
    <property type="component" value="Unassembled WGS sequence"/>
</dbReference>
<comment type="caution">
    <text evidence="1">The sequence shown here is derived from an EMBL/GenBank/DDBJ whole genome shotgun (WGS) entry which is preliminary data.</text>
</comment>
<evidence type="ECO:0000313" key="2">
    <source>
        <dbReference type="Proteomes" id="UP001457282"/>
    </source>
</evidence>
<dbReference type="EMBL" id="JBEDUW010000001">
    <property type="protein sequence ID" value="KAK9947813.1"/>
    <property type="molecule type" value="Genomic_DNA"/>
</dbReference>
<accession>A0AAW1YFE1</accession>
<reference evidence="1 2" key="1">
    <citation type="journal article" date="2023" name="G3 (Bethesda)">
        <title>A chromosome-length genome assembly and annotation of blackberry (Rubus argutus, cv. 'Hillquist').</title>
        <authorList>
            <person name="Bruna T."/>
            <person name="Aryal R."/>
            <person name="Dudchenko O."/>
            <person name="Sargent D.J."/>
            <person name="Mead D."/>
            <person name="Buti M."/>
            <person name="Cavallini A."/>
            <person name="Hytonen T."/>
            <person name="Andres J."/>
            <person name="Pham M."/>
            <person name="Weisz D."/>
            <person name="Mascagni F."/>
            <person name="Usai G."/>
            <person name="Natali L."/>
            <person name="Bassil N."/>
            <person name="Fernandez G.E."/>
            <person name="Lomsadze A."/>
            <person name="Armour M."/>
            <person name="Olukolu B."/>
            <person name="Poorten T."/>
            <person name="Britton C."/>
            <person name="Davik J."/>
            <person name="Ashrafi H."/>
            <person name="Aiden E.L."/>
            <person name="Borodovsky M."/>
            <person name="Worthington M."/>
        </authorList>
    </citation>
    <scope>NUCLEOTIDE SEQUENCE [LARGE SCALE GENOMIC DNA]</scope>
    <source>
        <strain evidence="1">PI 553951</strain>
    </source>
</reference>
<protein>
    <submittedName>
        <fullName evidence="1">Uncharacterized protein</fullName>
    </submittedName>
</protein>
<proteinExistence type="predicted"/>
<sequence length="96" mass="10739">MRVLASPFESPTAAMPNPKCISGSLTTWICSRIYSRANPPASMNSAPRTTSSAPTWRLRCLNPSLKIDLSAKMRECWRFLAYKDRQRGKHEAEAPA</sequence>
<name>A0AAW1YFE1_RUBAR</name>
<dbReference type="AlphaFoldDB" id="A0AAW1YFE1"/>